<dbReference type="UniPathway" id="UPA00277">
    <property type="reaction ID" value="UER00407"/>
</dbReference>
<dbReference type="OrthoDB" id="9803667at2"/>
<organism evidence="13 14">
    <name type="scientific">Bhargavaea cecembensis</name>
    <dbReference type="NCBI Taxonomy" id="394098"/>
    <lineage>
        <taxon>Bacteria</taxon>
        <taxon>Bacillati</taxon>
        <taxon>Bacillota</taxon>
        <taxon>Bacilli</taxon>
        <taxon>Bacillales</taxon>
        <taxon>Caryophanaceae</taxon>
        <taxon>Bhargavaea</taxon>
    </lineage>
</organism>
<keyword evidence="10" id="KW-0067">ATP-binding</keyword>
<dbReference type="EC" id="2.7.7.2" evidence="3"/>
<dbReference type="PANTHER" id="PTHR22749:SF6">
    <property type="entry name" value="RIBOFLAVIN KINASE"/>
    <property type="match status" value="1"/>
</dbReference>
<evidence type="ECO:0000256" key="1">
    <source>
        <dbReference type="ARBA" id="ARBA00004726"/>
    </source>
</evidence>
<dbReference type="GO" id="GO:0003919">
    <property type="term" value="F:FMN adenylyltransferase activity"/>
    <property type="evidence" value="ECO:0007669"/>
    <property type="project" value="UniProtKB-EC"/>
</dbReference>
<protein>
    <recommendedName>
        <fullName evidence="3">FAD synthase</fullName>
        <ecNumber evidence="3">2.7.7.2</ecNumber>
    </recommendedName>
</protein>
<evidence type="ECO:0000256" key="8">
    <source>
        <dbReference type="ARBA" id="ARBA00022741"/>
    </source>
</evidence>
<evidence type="ECO:0000259" key="12">
    <source>
        <dbReference type="Pfam" id="PF06574"/>
    </source>
</evidence>
<evidence type="ECO:0000256" key="7">
    <source>
        <dbReference type="ARBA" id="ARBA00022695"/>
    </source>
</evidence>
<dbReference type="Proteomes" id="UP000076490">
    <property type="component" value="Unassembled WGS sequence"/>
</dbReference>
<keyword evidence="4" id="KW-0285">Flavoprotein</keyword>
<gene>
    <name evidence="13" type="ORF">AV656_11385</name>
</gene>
<keyword evidence="7" id="KW-0548">Nucleotidyltransferase</keyword>
<dbReference type="Pfam" id="PF06574">
    <property type="entry name" value="FAD_syn"/>
    <property type="match status" value="1"/>
</dbReference>
<reference evidence="13 14" key="1">
    <citation type="submission" date="2016-01" db="EMBL/GenBank/DDBJ databases">
        <title>Whole genome sequencing of Bhargavaea cecembensis T14.</title>
        <authorList>
            <person name="Hong K.W."/>
        </authorList>
    </citation>
    <scope>NUCLEOTIDE SEQUENCE [LARGE SCALE GENOMIC DNA]</scope>
    <source>
        <strain evidence="13 14">T14</strain>
    </source>
</reference>
<proteinExistence type="inferred from homology"/>
<dbReference type="InterPro" id="IPR015864">
    <property type="entry name" value="FAD_synthase"/>
</dbReference>
<dbReference type="PANTHER" id="PTHR22749">
    <property type="entry name" value="RIBOFLAVIN KINASE/FMN ADENYLYLTRANSFERASE"/>
    <property type="match status" value="1"/>
</dbReference>
<dbReference type="InterPro" id="IPR014729">
    <property type="entry name" value="Rossmann-like_a/b/a_fold"/>
</dbReference>
<dbReference type="InterPro" id="IPR004821">
    <property type="entry name" value="Cyt_trans-like"/>
</dbReference>
<evidence type="ECO:0000313" key="13">
    <source>
        <dbReference type="EMBL" id="KZE37176.1"/>
    </source>
</evidence>
<accession>A0A163ETY7</accession>
<dbReference type="RefSeq" id="WP_063182174.1">
    <property type="nucleotide sequence ID" value="NZ_LQNT01000011.1"/>
</dbReference>
<evidence type="ECO:0000256" key="6">
    <source>
        <dbReference type="ARBA" id="ARBA00022679"/>
    </source>
</evidence>
<dbReference type="FunFam" id="3.40.50.620:FF:000021">
    <property type="entry name" value="Riboflavin biosynthesis protein"/>
    <property type="match status" value="1"/>
</dbReference>
<sequence length="275" mass="30995">MEIIVLNDGNLADWQEKARRNVIALGFFDGVHKGHQKVIETARREAERAGVPLDVMSFFPHPKTVLSGGKVKVDYLIPLEEKARLLEEMGVDRFYIVTFTKAFASLSPEAYVEQYLLTFGTDHAVAGYDFSYGFKGEGTIDRLHADSGGRIGVSKVEEVQYRREKISSTRIRAAILGGRIAEVKQLLGRCYTTRAEVSGDCLSLKEYYMLPQSGIYNVRIGTGSAWHDSQIYVDSEEQTISFMKQCLLKQIDQQEIAIEWESRVATHSLYEPVAQ</sequence>
<evidence type="ECO:0000256" key="5">
    <source>
        <dbReference type="ARBA" id="ARBA00022643"/>
    </source>
</evidence>
<comment type="catalytic activity">
    <reaction evidence="11">
        <text>FMN + ATP + H(+) = FAD + diphosphate</text>
        <dbReference type="Rhea" id="RHEA:17237"/>
        <dbReference type="ChEBI" id="CHEBI:15378"/>
        <dbReference type="ChEBI" id="CHEBI:30616"/>
        <dbReference type="ChEBI" id="CHEBI:33019"/>
        <dbReference type="ChEBI" id="CHEBI:57692"/>
        <dbReference type="ChEBI" id="CHEBI:58210"/>
        <dbReference type="EC" id="2.7.7.2"/>
    </reaction>
</comment>
<comment type="pathway">
    <text evidence="1">Cofactor biosynthesis; FAD biosynthesis; FAD from FMN: step 1/1.</text>
</comment>
<dbReference type="GO" id="GO:0005524">
    <property type="term" value="F:ATP binding"/>
    <property type="evidence" value="ECO:0007669"/>
    <property type="project" value="UniProtKB-KW"/>
</dbReference>
<evidence type="ECO:0000256" key="10">
    <source>
        <dbReference type="ARBA" id="ARBA00022840"/>
    </source>
</evidence>
<evidence type="ECO:0000256" key="11">
    <source>
        <dbReference type="ARBA" id="ARBA00049494"/>
    </source>
</evidence>
<comment type="similarity">
    <text evidence="2">Belongs to the RibF family.</text>
</comment>
<keyword evidence="8" id="KW-0547">Nucleotide-binding</keyword>
<dbReference type="CDD" id="cd02064">
    <property type="entry name" value="FAD_synthetase_N"/>
    <property type="match status" value="1"/>
</dbReference>
<dbReference type="AlphaFoldDB" id="A0A163ETY7"/>
<keyword evidence="5" id="KW-0288">FMN</keyword>
<dbReference type="Gene3D" id="3.40.50.620">
    <property type="entry name" value="HUPs"/>
    <property type="match status" value="1"/>
</dbReference>
<dbReference type="SUPFAM" id="SSF52374">
    <property type="entry name" value="Nucleotidylyl transferase"/>
    <property type="match status" value="1"/>
</dbReference>
<comment type="caution">
    <text evidence="13">The sequence shown here is derived from an EMBL/GenBank/DDBJ whole genome shotgun (WGS) entry which is preliminary data.</text>
</comment>
<evidence type="ECO:0000313" key="14">
    <source>
        <dbReference type="Proteomes" id="UP000076490"/>
    </source>
</evidence>
<dbReference type="NCBIfam" id="TIGR00125">
    <property type="entry name" value="cyt_tran_rel"/>
    <property type="match status" value="1"/>
</dbReference>
<dbReference type="GO" id="GO:0009398">
    <property type="term" value="P:FMN biosynthetic process"/>
    <property type="evidence" value="ECO:0007669"/>
    <property type="project" value="TreeGrafter"/>
</dbReference>
<feature type="domain" description="FAD synthetase" evidence="12">
    <location>
        <begin position="16"/>
        <end position="170"/>
    </location>
</feature>
<name>A0A163ETY7_9BACL</name>
<dbReference type="InterPro" id="IPR023468">
    <property type="entry name" value="Riboflavin_kinase"/>
</dbReference>
<dbReference type="GO" id="GO:0008531">
    <property type="term" value="F:riboflavin kinase activity"/>
    <property type="evidence" value="ECO:0007669"/>
    <property type="project" value="TreeGrafter"/>
</dbReference>
<dbReference type="EMBL" id="LQNT01000011">
    <property type="protein sequence ID" value="KZE37176.1"/>
    <property type="molecule type" value="Genomic_DNA"/>
</dbReference>
<evidence type="ECO:0000256" key="4">
    <source>
        <dbReference type="ARBA" id="ARBA00022630"/>
    </source>
</evidence>
<dbReference type="GO" id="GO:0009231">
    <property type="term" value="P:riboflavin biosynthetic process"/>
    <property type="evidence" value="ECO:0007669"/>
    <property type="project" value="InterPro"/>
</dbReference>
<evidence type="ECO:0000256" key="9">
    <source>
        <dbReference type="ARBA" id="ARBA00022827"/>
    </source>
</evidence>
<keyword evidence="9" id="KW-0274">FAD</keyword>
<evidence type="ECO:0000256" key="2">
    <source>
        <dbReference type="ARBA" id="ARBA00010214"/>
    </source>
</evidence>
<evidence type="ECO:0000256" key="3">
    <source>
        <dbReference type="ARBA" id="ARBA00012393"/>
    </source>
</evidence>
<dbReference type="GO" id="GO:0006747">
    <property type="term" value="P:FAD biosynthetic process"/>
    <property type="evidence" value="ECO:0007669"/>
    <property type="project" value="UniProtKB-UniPathway"/>
</dbReference>
<keyword evidence="6" id="KW-0808">Transferase</keyword>